<protein>
    <recommendedName>
        <fullName evidence="6">DUF4175 family protein</fullName>
    </recommendedName>
</protein>
<evidence type="ECO:0008006" key="6">
    <source>
        <dbReference type="Google" id="ProtNLM"/>
    </source>
</evidence>
<evidence type="ECO:0000256" key="1">
    <source>
        <dbReference type="SAM" id="Coils"/>
    </source>
</evidence>
<feature type="transmembrane region" description="Helical" evidence="3">
    <location>
        <begin position="160"/>
        <end position="179"/>
    </location>
</feature>
<dbReference type="RefSeq" id="WP_243359166.1">
    <property type="nucleotide sequence ID" value="NZ_JALGBH010000001.1"/>
</dbReference>
<feature type="region of interest" description="Disordered" evidence="2">
    <location>
        <begin position="617"/>
        <end position="636"/>
    </location>
</feature>
<comment type="caution">
    <text evidence="4">The sequence shown here is derived from an EMBL/GenBank/DDBJ whole genome shotgun (WGS) entry which is preliminary data.</text>
</comment>
<feature type="region of interest" description="Disordered" evidence="2">
    <location>
        <begin position="1035"/>
        <end position="1066"/>
    </location>
</feature>
<proteinExistence type="predicted"/>
<feature type="transmembrane region" description="Helical" evidence="3">
    <location>
        <begin position="60"/>
        <end position="80"/>
    </location>
</feature>
<feature type="region of interest" description="Disordered" evidence="2">
    <location>
        <begin position="675"/>
        <end position="696"/>
    </location>
</feature>
<evidence type="ECO:0000256" key="2">
    <source>
        <dbReference type="SAM" id="MobiDB-lite"/>
    </source>
</evidence>
<feature type="compositionally biased region" description="Basic and acidic residues" evidence="2">
    <location>
        <begin position="621"/>
        <end position="630"/>
    </location>
</feature>
<dbReference type="Proteomes" id="UP001165460">
    <property type="component" value="Unassembled WGS sequence"/>
</dbReference>
<organism evidence="4 5">
    <name type="scientific">Pedobacter montanisoli</name>
    <dbReference type="NCBI Taxonomy" id="2923277"/>
    <lineage>
        <taxon>Bacteria</taxon>
        <taxon>Pseudomonadati</taxon>
        <taxon>Bacteroidota</taxon>
        <taxon>Sphingobacteriia</taxon>
        <taxon>Sphingobacteriales</taxon>
        <taxon>Sphingobacteriaceae</taxon>
        <taxon>Pedobacter</taxon>
    </lineage>
</organism>
<name>A0ABS9ZT30_9SPHI</name>
<feature type="compositionally biased region" description="Basic and acidic residues" evidence="2">
    <location>
        <begin position="727"/>
        <end position="743"/>
    </location>
</feature>
<evidence type="ECO:0000313" key="4">
    <source>
        <dbReference type="EMBL" id="MCJ0741746.1"/>
    </source>
</evidence>
<accession>A0ABS9ZT30</accession>
<keyword evidence="3" id="KW-0812">Transmembrane</keyword>
<feature type="coiled-coil region" evidence="1">
    <location>
        <begin position="891"/>
        <end position="1017"/>
    </location>
</feature>
<gene>
    <name evidence="4" type="ORF">MMF97_03405</name>
</gene>
<feature type="compositionally biased region" description="Low complexity" evidence="2">
    <location>
        <begin position="760"/>
        <end position="781"/>
    </location>
</feature>
<dbReference type="EMBL" id="JALGBH010000001">
    <property type="protein sequence ID" value="MCJ0741746.1"/>
    <property type="molecule type" value="Genomic_DNA"/>
</dbReference>
<feature type="compositionally biased region" description="Basic and acidic residues" evidence="2">
    <location>
        <begin position="679"/>
        <end position="696"/>
    </location>
</feature>
<evidence type="ECO:0000313" key="5">
    <source>
        <dbReference type="Proteomes" id="UP001165460"/>
    </source>
</evidence>
<keyword evidence="3" id="KW-1133">Transmembrane helix</keyword>
<keyword evidence="3" id="KW-0472">Membrane</keyword>
<feature type="region of interest" description="Disordered" evidence="2">
    <location>
        <begin position="712"/>
        <end position="784"/>
    </location>
</feature>
<feature type="compositionally biased region" description="Basic and acidic residues" evidence="2">
    <location>
        <begin position="1035"/>
        <end position="1053"/>
    </location>
</feature>
<sequence>MGSNYDLLIEKINEFIRKFYLNKLLRGSIYAATTLLALYLILFVWVYYSYPGTTAKTISFFAFMIIALAAIIFWIVKPALSYFNLGRIISFEEAANLIGNHFFNVKDRLLNTLQLHELVKTSSQNTDLILAGIDQKISELKPIPFTQAVNIGDNRKYLKFLFIPLSIILLIAIIAPTILKEGTHGFIRYDQEILPKAPFDFILENKSLMVTQGDDITLKLKLKGDNFPQDIYVEDGRNSYKLEKENISTFSYTFKNLQQSKHLFFNGGGFRSASYLIEVKSRPGLLNISARLVFPAYLNRKNEQIANAGDLLVPEGTKIIWTLRTENSDKIDFTLQKRKEVIVVKDNIAQFNAVLRRNADYSVTPLNGFVANRDTLKHQINVINDQYPAITVTETPDSLSRKALYFSGNTTDDYGFSSLRFKFIIKEKNRKINETSTIIPIKNNQTENSFFFLWNLKNIELKPGQQIEYFFEVADNDGVNGPKITRSETKIYQEPTQQQIAEQITENSNTLKQKVEQTIKLANTIEKESKKLSENLLQKKSLTFEDKKAIDQLLEKQKQLDQSIKDIKEQNQKNSFQKEENNALNEELKEKQKKIDDLFNNVLDEKTRDLLKKLQQLMDQNNKDQTRNELSKMQMDNKSLKNELDRILELYKQLEFEQNLQNKIDRLNDLGQQQNELSKQSKDKNTPVSDLKEKQDQLNKEFNDLKKELKQLDEKNQGLERPNNFKNPDKETADIEKNQKESSDQLNQNNKQKASDKQQKAAQQMQDLAQQMQEQQQAGAEQENKVNVQELRKILENLLNASFEQEKVMLALRKMSSTDPGYVAQAQQQSLIKDNMKTIADSLHSLAKRVPQIESTVNDEVEKINFNIGKALELLGDRRTPEANRSQQFAMTSINNLALMLNEALEQLQNAMKNSKGGKGKGQQSLQELQKMQEQLNKNMQNAKEKMQQEGNKGTVPKGQMSQEFAKMAQQQQMIREALEKLNREENKDGKNGMGNLDQTVQEMKKTENELVNKRISEETMNRQRNLMVKLLEAEKAQREQDESSKRESKSGKEFPPQYKQMLDKFNKQQLTETELLQKLPPNLNYYYKIKVAEYFKLLNSPR</sequence>
<evidence type="ECO:0000256" key="3">
    <source>
        <dbReference type="SAM" id="Phobius"/>
    </source>
</evidence>
<feature type="transmembrane region" description="Helical" evidence="3">
    <location>
        <begin position="27"/>
        <end position="48"/>
    </location>
</feature>
<keyword evidence="5" id="KW-1185">Reference proteome</keyword>
<keyword evidence="1" id="KW-0175">Coiled coil</keyword>
<reference evidence="4" key="1">
    <citation type="submission" date="2022-03" db="EMBL/GenBank/DDBJ databases">
        <authorList>
            <person name="Woo C.Y."/>
        </authorList>
    </citation>
    <scope>NUCLEOTIDE SEQUENCE</scope>
    <source>
        <strain evidence="4">CYS-01</strain>
    </source>
</reference>